<dbReference type="Gene3D" id="3.30.1360.120">
    <property type="entry name" value="Probable tRNA modification gtpase trme, domain 1"/>
    <property type="match status" value="1"/>
</dbReference>
<keyword evidence="2" id="KW-1185">Reference proteome</keyword>
<proteinExistence type="predicted"/>
<organism evidence="1 2">
    <name type="scientific">Palleronia sediminis</name>
    <dbReference type="NCBI Taxonomy" id="2547833"/>
    <lineage>
        <taxon>Bacteria</taxon>
        <taxon>Pseudomonadati</taxon>
        <taxon>Pseudomonadota</taxon>
        <taxon>Alphaproteobacteria</taxon>
        <taxon>Rhodobacterales</taxon>
        <taxon>Roseobacteraceae</taxon>
        <taxon>Palleronia</taxon>
    </lineage>
</organism>
<gene>
    <name evidence="1" type="ORF">E2L08_12240</name>
</gene>
<accession>A0A4R6A5U0</accession>
<dbReference type="InterPro" id="IPR027266">
    <property type="entry name" value="TrmE/GcvT-like"/>
</dbReference>
<dbReference type="Pfam" id="PF04268">
    <property type="entry name" value="SoxG"/>
    <property type="match status" value="1"/>
</dbReference>
<evidence type="ECO:0000313" key="2">
    <source>
        <dbReference type="Proteomes" id="UP000295701"/>
    </source>
</evidence>
<dbReference type="InterPro" id="IPR007375">
    <property type="entry name" value="SoxG"/>
</dbReference>
<sequence>MSDLRRAHGYVELAEVAPGGMVLLRAAPDTDGLAEAVAGVGGELPGRLRISSGDVQVAWMAPDELLILTPDAHGATVELGRLLEGRHHLALDVSDLRARFTLRGARVREVLAKLAPVDMAPAAMPPGAFRRTRLAQIPAALWLSGETTAHAICFRSVADYAFATLATVSREGGEIGLF</sequence>
<comment type="caution">
    <text evidence="1">The sequence shown here is derived from an EMBL/GenBank/DDBJ whole genome shotgun (WGS) entry which is preliminary data.</text>
</comment>
<dbReference type="RefSeq" id="WP_133397382.1">
    <property type="nucleotide sequence ID" value="NZ_SNAA01000014.1"/>
</dbReference>
<evidence type="ECO:0000313" key="1">
    <source>
        <dbReference type="EMBL" id="TDL78064.1"/>
    </source>
</evidence>
<dbReference type="Proteomes" id="UP000295701">
    <property type="component" value="Unassembled WGS sequence"/>
</dbReference>
<dbReference type="AlphaFoldDB" id="A0A4R6A5U0"/>
<dbReference type="SUPFAM" id="SSF103025">
    <property type="entry name" value="Folate-binding domain"/>
    <property type="match status" value="1"/>
</dbReference>
<dbReference type="OrthoDB" id="9814782at2"/>
<reference evidence="1 2" key="1">
    <citation type="submission" date="2019-03" db="EMBL/GenBank/DDBJ databases">
        <title>Primorskyibacter sp. SS33 isolated from sediments.</title>
        <authorList>
            <person name="Xunke S."/>
        </authorList>
    </citation>
    <scope>NUCLEOTIDE SEQUENCE [LARGE SCALE GENOMIC DNA]</scope>
    <source>
        <strain evidence="1 2">SS33</strain>
    </source>
</reference>
<protein>
    <submittedName>
        <fullName evidence="1">Sarcosine oxidase subunit gamma</fullName>
    </submittedName>
</protein>
<dbReference type="Gene3D" id="3.30.70.1520">
    <property type="entry name" value="Heterotetrameric sarcosine oxidase"/>
    <property type="match status" value="1"/>
</dbReference>
<name>A0A4R6A5U0_9RHOB</name>
<dbReference type="EMBL" id="SNAA01000014">
    <property type="protein sequence ID" value="TDL78064.1"/>
    <property type="molecule type" value="Genomic_DNA"/>
</dbReference>